<evidence type="ECO:0000313" key="2">
    <source>
        <dbReference type="EMBL" id="ASJ76230.1"/>
    </source>
</evidence>
<dbReference type="SUPFAM" id="SSF51206">
    <property type="entry name" value="cAMP-binding domain-like"/>
    <property type="match status" value="1"/>
</dbReference>
<dbReference type="InterPro" id="IPR018490">
    <property type="entry name" value="cNMP-bd_dom_sf"/>
</dbReference>
<name>A0A2Z2P485_9GAMM</name>
<dbReference type="RefSeq" id="WP_088921031.1">
    <property type="nucleotide sequence ID" value="NZ_CP018632.1"/>
</dbReference>
<protein>
    <recommendedName>
        <fullName evidence="1">Cyclic nucleotide-binding domain-containing protein</fullName>
    </recommendedName>
</protein>
<dbReference type="AlphaFoldDB" id="A0A2Z2P485"/>
<sequence length="157" mass="17639">MTQQSIEDYLSTHAFFSELDKQSKKFLSDTAGVVNIKQGDVLFKLGTSADKFYLLKSGAISVQVPALEGPSLEIQKLKAGQMLGWSWLIPPYRWNFQARALEDSELLEFDGSIILAHCEEEPAFGYAVLKLFAGLMSERLDRARQKTMDQWEPAGFA</sequence>
<dbReference type="InterPro" id="IPR014710">
    <property type="entry name" value="RmlC-like_jellyroll"/>
</dbReference>
<organism evidence="2 3">
    <name type="scientific">Granulosicoccus antarcticus IMCC3135</name>
    <dbReference type="NCBI Taxonomy" id="1192854"/>
    <lineage>
        <taxon>Bacteria</taxon>
        <taxon>Pseudomonadati</taxon>
        <taxon>Pseudomonadota</taxon>
        <taxon>Gammaproteobacteria</taxon>
        <taxon>Chromatiales</taxon>
        <taxon>Granulosicoccaceae</taxon>
        <taxon>Granulosicoccus</taxon>
    </lineage>
</organism>
<dbReference type="Proteomes" id="UP000250079">
    <property type="component" value="Chromosome"/>
</dbReference>
<evidence type="ECO:0000313" key="3">
    <source>
        <dbReference type="Proteomes" id="UP000250079"/>
    </source>
</evidence>
<dbReference type="KEGG" id="gai:IMCC3135_30905"/>
<dbReference type="EMBL" id="CP018632">
    <property type="protein sequence ID" value="ASJ76230.1"/>
    <property type="molecule type" value="Genomic_DNA"/>
</dbReference>
<dbReference type="PROSITE" id="PS50042">
    <property type="entry name" value="CNMP_BINDING_3"/>
    <property type="match status" value="1"/>
</dbReference>
<keyword evidence="3" id="KW-1185">Reference proteome</keyword>
<gene>
    <name evidence="2" type="ORF">IMCC3135_30905</name>
</gene>
<feature type="domain" description="Cyclic nucleotide-binding" evidence="1">
    <location>
        <begin position="15"/>
        <end position="84"/>
    </location>
</feature>
<dbReference type="Gene3D" id="2.60.120.10">
    <property type="entry name" value="Jelly Rolls"/>
    <property type="match status" value="1"/>
</dbReference>
<reference evidence="2 3" key="1">
    <citation type="submission" date="2016-12" db="EMBL/GenBank/DDBJ databases">
        <authorList>
            <person name="Song W.-J."/>
            <person name="Kurnit D.M."/>
        </authorList>
    </citation>
    <scope>NUCLEOTIDE SEQUENCE [LARGE SCALE GENOMIC DNA]</scope>
    <source>
        <strain evidence="2 3">IMCC3135</strain>
    </source>
</reference>
<dbReference type="Pfam" id="PF00027">
    <property type="entry name" value="cNMP_binding"/>
    <property type="match status" value="1"/>
</dbReference>
<accession>A0A2Z2P485</accession>
<dbReference type="OrthoDB" id="190787at2"/>
<dbReference type="CDD" id="cd00038">
    <property type="entry name" value="CAP_ED"/>
    <property type="match status" value="1"/>
</dbReference>
<dbReference type="InterPro" id="IPR000595">
    <property type="entry name" value="cNMP-bd_dom"/>
</dbReference>
<evidence type="ECO:0000259" key="1">
    <source>
        <dbReference type="PROSITE" id="PS50042"/>
    </source>
</evidence>
<proteinExistence type="predicted"/>
<dbReference type="SMART" id="SM00100">
    <property type="entry name" value="cNMP"/>
    <property type="match status" value="1"/>
</dbReference>